<organism evidence="2 3">
    <name type="scientific">Lacticaseibacillus yichunensis</name>
    <dbReference type="NCBI Taxonomy" id="2486015"/>
    <lineage>
        <taxon>Bacteria</taxon>
        <taxon>Bacillati</taxon>
        <taxon>Bacillota</taxon>
        <taxon>Bacilli</taxon>
        <taxon>Lactobacillales</taxon>
        <taxon>Lactobacillaceae</taxon>
        <taxon>Lacticaseibacillus</taxon>
    </lineage>
</organism>
<evidence type="ECO:0000256" key="1">
    <source>
        <dbReference type="SAM" id="Phobius"/>
    </source>
</evidence>
<dbReference type="Pfam" id="PF06912">
    <property type="entry name" value="DUF1275"/>
    <property type="match status" value="1"/>
</dbReference>
<keyword evidence="1" id="KW-1133">Transmembrane helix</keyword>
<evidence type="ECO:0000313" key="2">
    <source>
        <dbReference type="EMBL" id="MFD1432311.1"/>
    </source>
</evidence>
<feature type="transmembrane region" description="Helical" evidence="1">
    <location>
        <begin position="198"/>
        <end position="216"/>
    </location>
</feature>
<name>A0ABW4CRK9_9LACO</name>
<dbReference type="PANTHER" id="PTHR37314:SF4">
    <property type="entry name" value="UPF0700 TRANSMEMBRANE PROTEIN YOAK"/>
    <property type="match status" value="1"/>
</dbReference>
<dbReference type="Proteomes" id="UP001597192">
    <property type="component" value="Unassembled WGS sequence"/>
</dbReference>
<keyword evidence="1" id="KW-0472">Membrane</keyword>
<dbReference type="RefSeq" id="WP_125696699.1">
    <property type="nucleotide sequence ID" value="NZ_JBHTOG010000031.1"/>
</dbReference>
<gene>
    <name evidence="2" type="ORF">ACFQ47_06385</name>
</gene>
<keyword evidence="3" id="KW-1185">Reference proteome</keyword>
<sequence length="226" mass="24688">MRKQPDYTRLLVAMGLAAVAGSLDGYTYLTQGQVFAGLQTGNLILLGIHLGAGQWQAAWHYVTPLVMFGLGTLIARLIQHRYPKTARWTRSSVMLAYELGLILLAGALATLTSLPWVTGLLSMVAGTQLQEFRELRGKPFTPLMMTGNLRTFVEALYDLWIRRDRTAKLRATNMGGVLLGFLAGVALAGALQPFLQQATIFVTAGLVVLVLVAGHLPRMRQAHQTD</sequence>
<feature type="transmembrane region" description="Helical" evidence="1">
    <location>
        <begin position="99"/>
        <end position="123"/>
    </location>
</feature>
<dbReference type="EMBL" id="JBHTOG010000031">
    <property type="protein sequence ID" value="MFD1432311.1"/>
    <property type="molecule type" value="Genomic_DNA"/>
</dbReference>
<reference evidence="3" key="1">
    <citation type="journal article" date="2019" name="Int. J. Syst. Evol. Microbiol.">
        <title>The Global Catalogue of Microorganisms (GCM) 10K type strain sequencing project: providing services to taxonomists for standard genome sequencing and annotation.</title>
        <authorList>
            <consortium name="The Broad Institute Genomics Platform"/>
            <consortium name="The Broad Institute Genome Sequencing Center for Infectious Disease"/>
            <person name="Wu L."/>
            <person name="Ma J."/>
        </authorList>
    </citation>
    <scope>NUCLEOTIDE SEQUENCE [LARGE SCALE GENOMIC DNA]</scope>
    <source>
        <strain evidence="3">CCM 8947</strain>
    </source>
</reference>
<protein>
    <submittedName>
        <fullName evidence="2">YoaK family protein</fullName>
    </submittedName>
</protein>
<dbReference type="InterPro" id="IPR010699">
    <property type="entry name" value="DUF1275"/>
</dbReference>
<keyword evidence="1" id="KW-0812">Transmembrane</keyword>
<comment type="caution">
    <text evidence="2">The sequence shown here is derived from an EMBL/GenBank/DDBJ whole genome shotgun (WGS) entry which is preliminary data.</text>
</comment>
<evidence type="ECO:0000313" key="3">
    <source>
        <dbReference type="Proteomes" id="UP001597192"/>
    </source>
</evidence>
<proteinExistence type="predicted"/>
<dbReference type="PANTHER" id="PTHR37314">
    <property type="entry name" value="SLR0142 PROTEIN"/>
    <property type="match status" value="1"/>
</dbReference>
<accession>A0ABW4CRK9</accession>
<feature type="transmembrane region" description="Helical" evidence="1">
    <location>
        <begin position="173"/>
        <end position="192"/>
    </location>
</feature>
<feature type="transmembrane region" description="Helical" evidence="1">
    <location>
        <begin position="58"/>
        <end position="78"/>
    </location>
</feature>